<evidence type="ECO:0000313" key="3">
    <source>
        <dbReference type="Proteomes" id="UP000823989"/>
    </source>
</evidence>
<reference evidence="2" key="2">
    <citation type="submission" date="2021-04" db="EMBL/GenBank/DDBJ databases">
        <authorList>
            <person name="Gilroy R."/>
        </authorList>
    </citation>
    <scope>NUCLEOTIDE SEQUENCE</scope>
    <source>
        <strain evidence="2">ChiHjej13B12-752</strain>
    </source>
</reference>
<dbReference type="EMBL" id="DXHR01000035">
    <property type="protein sequence ID" value="HIW13699.1"/>
    <property type="molecule type" value="Genomic_DNA"/>
</dbReference>
<dbReference type="Gene3D" id="1.20.120.520">
    <property type="entry name" value="nmb1532 protein domain like"/>
    <property type="match status" value="1"/>
</dbReference>
<dbReference type="Proteomes" id="UP000823989">
    <property type="component" value="Unassembled WGS sequence"/>
</dbReference>
<evidence type="ECO:0000313" key="2">
    <source>
        <dbReference type="EMBL" id="HIW13699.1"/>
    </source>
</evidence>
<protein>
    <submittedName>
        <fullName evidence="2">Hemerythrin domain-containing protein</fullName>
    </submittedName>
</protein>
<proteinExistence type="predicted"/>
<dbReference type="InterPro" id="IPR012312">
    <property type="entry name" value="Hemerythrin-like"/>
</dbReference>
<accession>A0A9D1U1W9</accession>
<dbReference type="AlphaFoldDB" id="A0A9D1U1W9"/>
<sequence>METFNFKMKALRVLENEHRLIMHEITSWFDRMRELEERGQYGTAEMEALMDKIAVSKEIINRHQLKEDRYFFEMLGHYIGMDQGPIMAIQEEHSEIEQYFTNAFVMHGEGRSLAEFSPYLQEAYEILYMHMYKEENVLFPMAEKQFRTIDEEKLLEQLNSNILEET</sequence>
<gene>
    <name evidence="2" type="ORF">H9891_11160</name>
</gene>
<organism evidence="2 3">
    <name type="scientific">Candidatus Salinicoccus stercoripullorum</name>
    <dbReference type="NCBI Taxonomy" id="2838756"/>
    <lineage>
        <taxon>Bacteria</taxon>
        <taxon>Bacillati</taxon>
        <taxon>Bacillota</taxon>
        <taxon>Bacilli</taxon>
        <taxon>Bacillales</taxon>
        <taxon>Staphylococcaceae</taxon>
        <taxon>Salinicoccus</taxon>
    </lineage>
</organism>
<comment type="caution">
    <text evidence="2">The sequence shown here is derived from an EMBL/GenBank/DDBJ whole genome shotgun (WGS) entry which is preliminary data.</text>
</comment>
<reference evidence="2" key="1">
    <citation type="journal article" date="2021" name="PeerJ">
        <title>Extensive microbial diversity within the chicken gut microbiome revealed by metagenomics and culture.</title>
        <authorList>
            <person name="Gilroy R."/>
            <person name="Ravi A."/>
            <person name="Getino M."/>
            <person name="Pursley I."/>
            <person name="Horton D.L."/>
            <person name="Alikhan N.F."/>
            <person name="Baker D."/>
            <person name="Gharbi K."/>
            <person name="Hall N."/>
            <person name="Watson M."/>
            <person name="Adriaenssens E.M."/>
            <person name="Foster-Nyarko E."/>
            <person name="Jarju S."/>
            <person name="Secka A."/>
            <person name="Antonio M."/>
            <person name="Oren A."/>
            <person name="Chaudhuri R.R."/>
            <person name="La Ragione R."/>
            <person name="Hildebrand F."/>
            <person name="Pallen M.J."/>
        </authorList>
    </citation>
    <scope>NUCLEOTIDE SEQUENCE</scope>
    <source>
        <strain evidence="2">ChiHjej13B12-752</strain>
    </source>
</reference>
<feature type="domain" description="Hemerythrin-like" evidence="1">
    <location>
        <begin position="11"/>
        <end position="142"/>
    </location>
</feature>
<name>A0A9D1U1W9_9STAP</name>
<dbReference type="Pfam" id="PF01814">
    <property type="entry name" value="Hemerythrin"/>
    <property type="match status" value="1"/>
</dbReference>
<evidence type="ECO:0000259" key="1">
    <source>
        <dbReference type="Pfam" id="PF01814"/>
    </source>
</evidence>